<dbReference type="Proteomes" id="UP000094801">
    <property type="component" value="Unassembled WGS sequence"/>
</dbReference>
<dbReference type="GO" id="GO:0005634">
    <property type="term" value="C:nucleus"/>
    <property type="evidence" value="ECO:0007669"/>
    <property type="project" value="UniProtKB-SubCell"/>
</dbReference>
<feature type="region of interest" description="Disordered" evidence="9">
    <location>
        <begin position="1"/>
        <end position="42"/>
    </location>
</feature>
<keyword evidence="7" id="KW-0804">Transcription</keyword>
<organism evidence="10 11">
    <name type="scientific">[Candida] arabinofermentans NRRL YB-2248</name>
    <dbReference type="NCBI Taxonomy" id="983967"/>
    <lineage>
        <taxon>Eukaryota</taxon>
        <taxon>Fungi</taxon>
        <taxon>Dikarya</taxon>
        <taxon>Ascomycota</taxon>
        <taxon>Saccharomycotina</taxon>
        <taxon>Pichiomycetes</taxon>
        <taxon>Pichiales</taxon>
        <taxon>Pichiaceae</taxon>
        <taxon>Ogataea</taxon>
        <taxon>Ogataea/Candida clade</taxon>
    </lineage>
</organism>
<keyword evidence="5" id="KW-0810">Translation regulation</keyword>
<dbReference type="GO" id="GO:2000640">
    <property type="term" value="P:positive regulation of SREBP signaling pathway"/>
    <property type="evidence" value="ECO:0007669"/>
    <property type="project" value="TreeGrafter"/>
</dbReference>
<dbReference type="GO" id="GO:0006417">
    <property type="term" value="P:regulation of translation"/>
    <property type="evidence" value="ECO:0007669"/>
    <property type="project" value="UniProtKB-KW"/>
</dbReference>
<reference evidence="11" key="1">
    <citation type="submission" date="2016-04" db="EMBL/GenBank/DDBJ databases">
        <title>Comparative genomics of biotechnologically important yeasts.</title>
        <authorList>
            <consortium name="DOE Joint Genome Institute"/>
            <person name="Riley R."/>
            <person name="Haridas S."/>
            <person name="Wolfe K.H."/>
            <person name="Lopes M.R."/>
            <person name="Hittinger C.T."/>
            <person name="Goker M."/>
            <person name="Salamov A."/>
            <person name="Wisecaver J."/>
            <person name="Long T.M."/>
            <person name="Aerts A.L."/>
            <person name="Barry K."/>
            <person name="Choi C."/>
            <person name="Clum A."/>
            <person name="Coughlan A.Y."/>
            <person name="Deshpande S."/>
            <person name="Douglass A.P."/>
            <person name="Hanson S.J."/>
            <person name="Klenk H.-P."/>
            <person name="Labutti K."/>
            <person name="Lapidus A."/>
            <person name="Lindquist E."/>
            <person name="Lipzen A."/>
            <person name="Meier-Kolthoff J.P."/>
            <person name="Ohm R.A."/>
            <person name="Otillar R.P."/>
            <person name="Pangilinan J."/>
            <person name="Peng Y."/>
            <person name="Rokas A."/>
            <person name="Rosa C.A."/>
            <person name="Scheuner C."/>
            <person name="Sibirny A.A."/>
            <person name="Slot J.C."/>
            <person name="Stielow J.B."/>
            <person name="Sun H."/>
            <person name="Kurtzman C.P."/>
            <person name="Blackwell M."/>
            <person name="Grigoriev I.V."/>
            <person name="Jeffries T.W."/>
        </authorList>
    </citation>
    <scope>NUCLEOTIDE SEQUENCE [LARGE SCALE GENOMIC DNA]</scope>
    <source>
        <strain evidence="11">NRRL YB-2248</strain>
    </source>
</reference>
<gene>
    <name evidence="10" type="ORF">CANARDRAFT_5559</name>
</gene>
<keyword evidence="8" id="KW-0539">Nucleus</keyword>
<proteinExistence type="inferred from homology"/>
<dbReference type="OrthoDB" id="5598057at2759"/>
<comment type="similarity">
    <text evidence="3">Belongs to the ETT1 family.</text>
</comment>
<evidence type="ECO:0000256" key="2">
    <source>
        <dbReference type="ARBA" id="ARBA00004123"/>
    </source>
</evidence>
<evidence type="ECO:0000256" key="6">
    <source>
        <dbReference type="ARBA" id="ARBA00023015"/>
    </source>
</evidence>
<evidence type="ECO:0000313" key="11">
    <source>
        <dbReference type="Proteomes" id="UP000094801"/>
    </source>
</evidence>
<keyword evidence="6" id="KW-0805">Transcription regulation</keyword>
<comment type="subcellular location">
    <subcellularLocation>
        <location evidence="2">Nucleus</location>
    </subcellularLocation>
</comment>
<evidence type="ECO:0000256" key="3">
    <source>
        <dbReference type="ARBA" id="ARBA00007273"/>
    </source>
</evidence>
<name>A0A1E4T944_9ASCO</name>
<protein>
    <recommendedName>
        <fullName evidence="4">Enhancer of translation termination 1</fullName>
    </recommendedName>
</protein>
<evidence type="ECO:0000256" key="1">
    <source>
        <dbReference type="ARBA" id="ARBA00003395"/>
    </source>
</evidence>
<evidence type="ECO:0000256" key="9">
    <source>
        <dbReference type="SAM" id="MobiDB-lite"/>
    </source>
</evidence>
<dbReference type="InterPro" id="IPR024318">
    <property type="entry name" value="Nro1/ETT1"/>
</dbReference>
<dbReference type="EMBL" id="KV453847">
    <property type="protein sequence ID" value="ODV88264.1"/>
    <property type="molecule type" value="Genomic_DNA"/>
</dbReference>
<dbReference type="PANTHER" id="PTHR28290">
    <property type="entry name" value="ENHANCER OF TRANSLATION TERMINATION 1"/>
    <property type="match status" value="1"/>
</dbReference>
<sequence length="449" mass="51022">MAPKRPLGLGKAAKAKKQKKSEISLEPESSAQESQQPAEFTNELTVELSEEVNPDDPLAQLSALWMTWFKSEKDNELILNGIIHECDRINRNCKQNGGDEDIELTPEFYAIFGRSLADLANFHTEEDEDVEAGDEKPEEVSNISDYFENSLERIEDGLAKFSNSALLLFAKAEIILQRIPLEYISKMDMNSEKKDFPNMHELLQESLDTYESAVKICEQEKNFEMFNNESTLEILNSLDDLLDIIDNFGKQNSEGLDSDHEESSNEDLDDIIEEVELSKKHPLYKIQNSDKFNSFWRTASLKHLSSMNKTEKPNPTLKRKLAKKIGQSYMMEAEEPISIFTTLEYDSDNGDGEDEEGEINGLTAAQAQKIAKDLVSTALRFLADSWDEEDPQSWVDIAEAEIMMGNLFEVGSNEQESWYGKAEKKLKKANNATHGKYDDILNNLLNQEE</sequence>
<evidence type="ECO:0000313" key="10">
    <source>
        <dbReference type="EMBL" id="ODV88264.1"/>
    </source>
</evidence>
<keyword evidence="11" id="KW-1185">Reference proteome</keyword>
<comment type="function">
    <text evidence="1">Required for correct translation termination and probably involved in regulation of hypoxic gene expression.</text>
</comment>
<evidence type="ECO:0000256" key="5">
    <source>
        <dbReference type="ARBA" id="ARBA00022845"/>
    </source>
</evidence>
<evidence type="ECO:0000256" key="7">
    <source>
        <dbReference type="ARBA" id="ARBA00023163"/>
    </source>
</evidence>
<dbReference type="PANTHER" id="PTHR28290:SF1">
    <property type="entry name" value="ENHANCER OF TRANSLATION TERMINATION 1"/>
    <property type="match status" value="1"/>
</dbReference>
<evidence type="ECO:0000256" key="4">
    <source>
        <dbReference type="ARBA" id="ARBA00017359"/>
    </source>
</evidence>
<dbReference type="STRING" id="983967.A0A1E4T944"/>
<feature type="compositionally biased region" description="Polar residues" evidence="9">
    <location>
        <begin position="27"/>
        <end position="42"/>
    </location>
</feature>
<dbReference type="Pfam" id="PF12753">
    <property type="entry name" value="Nro1"/>
    <property type="match status" value="1"/>
</dbReference>
<accession>A0A1E4T944</accession>
<dbReference type="AlphaFoldDB" id="A0A1E4T944"/>
<evidence type="ECO:0000256" key="8">
    <source>
        <dbReference type="ARBA" id="ARBA00023242"/>
    </source>
</evidence>